<name>A0A2G5P780_9MYCO</name>
<feature type="compositionally biased region" description="Low complexity" evidence="1">
    <location>
        <begin position="125"/>
        <end position="141"/>
    </location>
</feature>
<evidence type="ECO:0000313" key="2">
    <source>
        <dbReference type="EMBL" id="PIB74229.1"/>
    </source>
</evidence>
<feature type="region of interest" description="Disordered" evidence="1">
    <location>
        <begin position="92"/>
        <end position="141"/>
    </location>
</feature>
<keyword evidence="3" id="KW-1185">Reference proteome</keyword>
<dbReference type="Proteomes" id="UP000230551">
    <property type="component" value="Unassembled WGS sequence"/>
</dbReference>
<evidence type="ECO:0000313" key="3">
    <source>
        <dbReference type="Proteomes" id="UP000230551"/>
    </source>
</evidence>
<comment type="caution">
    <text evidence="2">The sequence shown here is derived from an EMBL/GenBank/DDBJ whole genome shotgun (WGS) entry which is preliminary data.</text>
</comment>
<evidence type="ECO:0000256" key="1">
    <source>
        <dbReference type="SAM" id="MobiDB-lite"/>
    </source>
</evidence>
<gene>
    <name evidence="2" type="ORF">CQY22_013865</name>
</gene>
<sequence length="141" mass="14839">MDDGPVNVTYRARVDGLARGARVLFRSADSQLESADPTMLPGRTFEAMAALSDRDLAGMTVSVDLPYSANLHCEILIDDQIVAQADHWAAPRLTRPKDDPDYGTLTCGASPTDSPVNLPGPAPIAEPDTQAAPDAEPAPAA</sequence>
<dbReference type="OrthoDB" id="4762021at2"/>
<dbReference type="AlphaFoldDB" id="A0A2G5P780"/>
<reference evidence="2 3" key="1">
    <citation type="journal article" date="2017" name="Infect. Genet. Evol.">
        <title>The new phylogeny of the genus Mycobacterium: The old and the news.</title>
        <authorList>
            <person name="Tortoli E."/>
            <person name="Fedrizzi T."/>
            <person name="Meehan C.J."/>
            <person name="Trovato A."/>
            <person name="Grottola A."/>
            <person name="Giacobazzi E."/>
            <person name="Serpini G.F."/>
            <person name="Tagliazucchi S."/>
            <person name="Fabio A."/>
            <person name="Bettua C."/>
            <person name="Bertorelli R."/>
            <person name="Frascaro F."/>
            <person name="De Sanctis V."/>
            <person name="Pecorari M."/>
            <person name="Jousson O."/>
            <person name="Segata N."/>
            <person name="Cirillo D.M."/>
        </authorList>
    </citation>
    <scope>NUCLEOTIDE SEQUENCE [LARGE SCALE GENOMIC DNA]</scope>
    <source>
        <strain evidence="2 3">CIP1034565</strain>
    </source>
</reference>
<accession>A0A2G5P780</accession>
<dbReference type="EMBL" id="PDCN02000019">
    <property type="protein sequence ID" value="PIB74229.1"/>
    <property type="molecule type" value="Genomic_DNA"/>
</dbReference>
<organism evidence="2 3">
    <name type="scientific">Mycolicibacterium brumae</name>
    <dbReference type="NCBI Taxonomy" id="85968"/>
    <lineage>
        <taxon>Bacteria</taxon>
        <taxon>Bacillati</taxon>
        <taxon>Actinomycetota</taxon>
        <taxon>Actinomycetes</taxon>
        <taxon>Mycobacteriales</taxon>
        <taxon>Mycobacteriaceae</taxon>
        <taxon>Mycolicibacterium</taxon>
    </lineage>
</organism>
<protein>
    <submittedName>
        <fullName evidence="2">Uncharacterized protein</fullName>
    </submittedName>
</protein>
<proteinExistence type="predicted"/>